<organism evidence="1 2">
    <name type="scientific">Mycobacterium parascrofulaceum ATCC BAA-614</name>
    <dbReference type="NCBI Taxonomy" id="525368"/>
    <lineage>
        <taxon>Bacteria</taxon>
        <taxon>Bacillati</taxon>
        <taxon>Actinomycetota</taxon>
        <taxon>Actinomycetes</taxon>
        <taxon>Mycobacteriales</taxon>
        <taxon>Mycobacteriaceae</taxon>
        <taxon>Mycobacterium</taxon>
        <taxon>Mycobacterium simiae complex</taxon>
    </lineage>
</organism>
<sequence>MCVSQGESAPVSVGKSWWARAGVGALGVGAPDGPVGALREQMLPYAAIDLGVSA</sequence>
<dbReference type="HOGENOM" id="CLU_3045586_0_0_11"/>
<comment type="caution">
    <text evidence="1">The sequence shown here is derived from an EMBL/GenBank/DDBJ whole genome shotgun (WGS) entry which is preliminary data.</text>
</comment>
<dbReference type="EMBL" id="ADNV01000397">
    <property type="protein sequence ID" value="EFG73742.1"/>
    <property type="molecule type" value="Genomic_DNA"/>
</dbReference>
<evidence type="ECO:0000313" key="1">
    <source>
        <dbReference type="EMBL" id="EFG73742.1"/>
    </source>
</evidence>
<keyword evidence="2" id="KW-1185">Reference proteome</keyword>
<evidence type="ECO:0000313" key="2">
    <source>
        <dbReference type="Proteomes" id="UP000003653"/>
    </source>
</evidence>
<name>D5PJK4_9MYCO</name>
<gene>
    <name evidence="1" type="ORF">HMPREF0591_6348</name>
</gene>
<dbReference type="Proteomes" id="UP000003653">
    <property type="component" value="Unassembled WGS sequence"/>
</dbReference>
<proteinExistence type="predicted"/>
<accession>D5PJK4</accession>
<protein>
    <submittedName>
        <fullName evidence="1">Uncharacterized protein</fullName>
    </submittedName>
</protein>
<dbReference type="AlphaFoldDB" id="D5PJK4"/>
<reference evidence="1 2" key="1">
    <citation type="submission" date="2010-04" db="EMBL/GenBank/DDBJ databases">
        <authorList>
            <person name="Muzny D."/>
            <person name="Qin X."/>
            <person name="Deng J."/>
            <person name="Jiang H."/>
            <person name="Liu Y."/>
            <person name="Qu J."/>
            <person name="Song X.-Z."/>
            <person name="Zhang L."/>
            <person name="Thornton R."/>
            <person name="Coyle M."/>
            <person name="Francisco L."/>
            <person name="Jackson L."/>
            <person name="Javaid M."/>
            <person name="Korchina V."/>
            <person name="Kovar C."/>
            <person name="Mata R."/>
            <person name="Mathew T."/>
            <person name="Ngo R."/>
            <person name="Nguyen L."/>
            <person name="Nguyen N."/>
            <person name="Okwuonu G."/>
            <person name="Ongeri F."/>
            <person name="Pham C."/>
            <person name="Simmons D."/>
            <person name="Wilczek-Boney K."/>
            <person name="Hale W."/>
            <person name="Jakkamsetti A."/>
            <person name="Pham P."/>
            <person name="Ruth R."/>
            <person name="San Lucas F."/>
            <person name="Warren J."/>
            <person name="Zhang J."/>
            <person name="Zhao Z."/>
            <person name="Zhou C."/>
            <person name="Zhu D."/>
            <person name="Lee S."/>
            <person name="Bess C."/>
            <person name="Blankenburg K."/>
            <person name="Forbes L."/>
            <person name="Fu Q."/>
            <person name="Gubbala S."/>
            <person name="Hirani K."/>
            <person name="Jayaseelan J.C."/>
            <person name="Lara F."/>
            <person name="Munidasa M."/>
            <person name="Palculict T."/>
            <person name="Patil S."/>
            <person name="Pu L.-L."/>
            <person name="Saada N."/>
            <person name="Tang L."/>
            <person name="Weissenberger G."/>
            <person name="Zhu Y."/>
            <person name="Hemphill L."/>
            <person name="Shang Y."/>
            <person name="Youmans B."/>
            <person name="Ayvaz T."/>
            <person name="Ross M."/>
            <person name="Santibanez J."/>
            <person name="Aqrawi P."/>
            <person name="Gross S."/>
            <person name="Joshi V."/>
            <person name="Fowler G."/>
            <person name="Nazareth L."/>
            <person name="Reid J."/>
            <person name="Worley K."/>
            <person name="Petrosino J."/>
            <person name="Highlander S."/>
            <person name="Gibbs R."/>
        </authorList>
    </citation>
    <scope>NUCLEOTIDE SEQUENCE [LARGE SCALE GENOMIC DNA]</scope>
    <source>
        <strain evidence="1 2">ATCC BAA-614</strain>
    </source>
</reference>